<organism evidence="1 2">
    <name type="scientific">Ophiobolus disseminans</name>
    <dbReference type="NCBI Taxonomy" id="1469910"/>
    <lineage>
        <taxon>Eukaryota</taxon>
        <taxon>Fungi</taxon>
        <taxon>Dikarya</taxon>
        <taxon>Ascomycota</taxon>
        <taxon>Pezizomycotina</taxon>
        <taxon>Dothideomycetes</taxon>
        <taxon>Pleosporomycetidae</taxon>
        <taxon>Pleosporales</taxon>
        <taxon>Pleosporineae</taxon>
        <taxon>Phaeosphaeriaceae</taxon>
        <taxon>Ophiobolus</taxon>
    </lineage>
</organism>
<proteinExistence type="predicted"/>
<dbReference type="Proteomes" id="UP000799424">
    <property type="component" value="Unassembled WGS sequence"/>
</dbReference>
<protein>
    <submittedName>
        <fullName evidence="1">Uncharacterized protein</fullName>
    </submittedName>
</protein>
<dbReference type="AlphaFoldDB" id="A0A6A7A320"/>
<dbReference type="EMBL" id="MU006224">
    <property type="protein sequence ID" value="KAF2827159.1"/>
    <property type="molecule type" value="Genomic_DNA"/>
</dbReference>
<gene>
    <name evidence="1" type="ORF">CC86DRAFT_290024</name>
</gene>
<sequence length="50" mass="5600">PAVAVVWPVLYAVVGIRHLLKSLKVVFIVRIEDCSGVIDRRIVKLCVVRT</sequence>
<dbReference type="OrthoDB" id="10498555at2759"/>
<name>A0A6A7A320_9PLEO</name>
<evidence type="ECO:0000313" key="1">
    <source>
        <dbReference type="EMBL" id="KAF2827159.1"/>
    </source>
</evidence>
<feature type="non-terminal residue" evidence="1">
    <location>
        <position position="1"/>
    </location>
</feature>
<accession>A0A6A7A320</accession>
<reference evidence="1" key="1">
    <citation type="journal article" date="2020" name="Stud. Mycol.">
        <title>101 Dothideomycetes genomes: a test case for predicting lifestyles and emergence of pathogens.</title>
        <authorList>
            <person name="Haridas S."/>
            <person name="Albert R."/>
            <person name="Binder M."/>
            <person name="Bloem J."/>
            <person name="Labutti K."/>
            <person name="Salamov A."/>
            <person name="Andreopoulos B."/>
            <person name="Baker S."/>
            <person name="Barry K."/>
            <person name="Bills G."/>
            <person name="Bluhm B."/>
            <person name="Cannon C."/>
            <person name="Castanera R."/>
            <person name="Culley D."/>
            <person name="Daum C."/>
            <person name="Ezra D."/>
            <person name="Gonzalez J."/>
            <person name="Henrissat B."/>
            <person name="Kuo A."/>
            <person name="Liang C."/>
            <person name="Lipzen A."/>
            <person name="Lutzoni F."/>
            <person name="Magnuson J."/>
            <person name="Mondo S."/>
            <person name="Nolan M."/>
            <person name="Ohm R."/>
            <person name="Pangilinan J."/>
            <person name="Park H.-J."/>
            <person name="Ramirez L."/>
            <person name="Alfaro M."/>
            <person name="Sun H."/>
            <person name="Tritt A."/>
            <person name="Yoshinaga Y."/>
            <person name="Zwiers L.-H."/>
            <person name="Turgeon B."/>
            <person name="Goodwin S."/>
            <person name="Spatafora J."/>
            <person name="Crous P."/>
            <person name="Grigoriev I."/>
        </authorList>
    </citation>
    <scope>NUCLEOTIDE SEQUENCE</scope>
    <source>
        <strain evidence="1">CBS 113818</strain>
    </source>
</reference>
<keyword evidence="2" id="KW-1185">Reference proteome</keyword>
<evidence type="ECO:0000313" key="2">
    <source>
        <dbReference type="Proteomes" id="UP000799424"/>
    </source>
</evidence>